<comment type="similarity">
    <text evidence="3 9">Belongs to the EPSP synthase family.</text>
</comment>
<comment type="caution">
    <text evidence="9">Lacks conserved residue(s) required for the propagation of feature annotation.</text>
</comment>
<feature type="binding site" evidence="9">
    <location>
        <position position="24"/>
    </location>
    <ligand>
        <name>phosphoenolpyruvate</name>
        <dbReference type="ChEBI" id="CHEBI:58702"/>
    </ligand>
</feature>
<name>A0A0R1MN48_9LACO</name>
<feature type="binding site" evidence="9">
    <location>
        <position position="124"/>
    </location>
    <ligand>
        <name>phosphoenolpyruvate</name>
        <dbReference type="ChEBI" id="CHEBI:58702"/>
    </ligand>
</feature>
<dbReference type="FunFam" id="3.65.10.10:FF:000006">
    <property type="entry name" value="3-phosphoshikimate 1-carboxyvinyltransferase"/>
    <property type="match status" value="1"/>
</dbReference>
<evidence type="ECO:0000313" key="11">
    <source>
        <dbReference type="EMBL" id="KRL06837.1"/>
    </source>
</evidence>
<feature type="binding site" evidence="9">
    <location>
        <position position="170"/>
    </location>
    <ligand>
        <name>phosphoenolpyruvate</name>
        <dbReference type="ChEBI" id="CHEBI:58702"/>
    </ligand>
</feature>
<evidence type="ECO:0000256" key="8">
    <source>
        <dbReference type="ARBA" id="ARBA00044633"/>
    </source>
</evidence>
<dbReference type="EMBL" id="AZDX01000013">
    <property type="protein sequence ID" value="KRL06837.1"/>
    <property type="molecule type" value="Genomic_DNA"/>
</dbReference>
<feature type="binding site" evidence="9">
    <location>
        <position position="29"/>
    </location>
    <ligand>
        <name>3-phosphoshikimate</name>
        <dbReference type="ChEBI" id="CHEBI:145989"/>
    </ligand>
</feature>
<keyword evidence="6 9" id="KW-0808">Transferase</keyword>
<evidence type="ECO:0000256" key="1">
    <source>
        <dbReference type="ARBA" id="ARBA00002174"/>
    </source>
</evidence>
<dbReference type="FunFam" id="3.65.10.10:FF:000005">
    <property type="entry name" value="3-phosphoshikimate 1-carboxyvinyltransferase"/>
    <property type="match status" value="1"/>
</dbReference>
<dbReference type="PANTHER" id="PTHR21090:SF5">
    <property type="entry name" value="PENTAFUNCTIONAL AROM POLYPEPTIDE"/>
    <property type="match status" value="1"/>
</dbReference>
<keyword evidence="12" id="KW-1185">Reference proteome</keyword>
<dbReference type="PANTHER" id="PTHR21090">
    <property type="entry name" value="AROM/DEHYDROQUINATE SYNTHASE"/>
    <property type="match status" value="1"/>
</dbReference>
<dbReference type="HAMAP" id="MF_00210">
    <property type="entry name" value="EPSP_synth"/>
    <property type="match status" value="1"/>
</dbReference>
<dbReference type="InterPro" id="IPR006264">
    <property type="entry name" value="EPSP_synthase"/>
</dbReference>
<feature type="binding site" evidence="9">
    <location>
        <position position="348"/>
    </location>
    <ligand>
        <name>phosphoenolpyruvate</name>
        <dbReference type="ChEBI" id="CHEBI:58702"/>
    </ligand>
</feature>
<dbReference type="RefSeq" id="WP_057869488.1">
    <property type="nucleotide sequence ID" value="NZ_AZDX01000013.1"/>
</dbReference>
<comment type="function">
    <text evidence="1 9">Catalyzes the transfer of the enolpyruvyl moiety of phosphoenolpyruvate (PEP) to the 5-hydroxyl of shikimate-3-phosphate (S3P) to produce enolpyruvyl shikimate-3-phosphate and inorganic phosphate.</text>
</comment>
<dbReference type="OrthoDB" id="9809920at2"/>
<keyword evidence="4 9" id="KW-0963">Cytoplasm</keyword>
<feature type="binding site" evidence="9">
    <location>
        <position position="24"/>
    </location>
    <ligand>
        <name>3-phosphoshikimate</name>
        <dbReference type="ChEBI" id="CHEBI:145989"/>
    </ligand>
</feature>
<comment type="subcellular location">
    <subcellularLocation>
        <location evidence="9">Cytoplasm</location>
    </subcellularLocation>
</comment>
<dbReference type="SUPFAM" id="SSF55205">
    <property type="entry name" value="EPT/RTPC-like"/>
    <property type="match status" value="1"/>
</dbReference>
<dbReference type="InterPro" id="IPR001986">
    <property type="entry name" value="Enolpyruvate_Tfrase_dom"/>
</dbReference>
<feature type="binding site" evidence="9">
    <location>
        <position position="344"/>
    </location>
    <ligand>
        <name>3-phosphoshikimate</name>
        <dbReference type="ChEBI" id="CHEBI:145989"/>
    </ligand>
</feature>
<dbReference type="GO" id="GO:0009423">
    <property type="term" value="P:chorismate biosynthetic process"/>
    <property type="evidence" value="ECO:0007669"/>
    <property type="project" value="UniProtKB-UniRule"/>
</dbReference>
<feature type="binding site" evidence="9">
    <location>
        <position position="392"/>
    </location>
    <ligand>
        <name>phosphoenolpyruvate</name>
        <dbReference type="ChEBI" id="CHEBI:58702"/>
    </ligand>
</feature>
<dbReference type="GeneID" id="98310044"/>
<dbReference type="Pfam" id="PF00275">
    <property type="entry name" value="EPSP_synthase"/>
    <property type="match status" value="1"/>
</dbReference>
<evidence type="ECO:0000256" key="6">
    <source>
        <dbReference type="ARBA" id="ARBA00022679"/>
    </source>
</evidence>
<dbReference type="GO" id="GO:0003866">
    <property type="term" value="F:3-phosphoshikimate 1-carboxyvinyltransferase activity"/>
    <property type="evidence" value="ECO:0007669"/>
    <property type="project" value="UniProtKB-UniRule"/>
</dbReference>
<evidence type="ECO:0000259" key="10">
    <source>
        <dbReference type="Pfam" id="PF00275"/>
    </source>
</evidence>
<dbReference type="PIRSF" id="PIRSF000505">
    <property type="entry name" value="EPSPS"/>
    <property type="match status" value="1"/>
</dbReference>
<organism evidence="11 12">
    <name type="scientific">Liquorilactobacillus hordei DSM 19519</name>
    <dbReference type="NCBI Taxonomy" id="1423759"/>
    <lineage>
        <taxon>Bacteria</taxon>
        <taxon>Bacillati</taxon>
        <taxon>Bacillota</taxon>
        <taxon>Bacilli</taxon>
        <taxon>Lactobacillales</taxon>
        <taxon>Lactobacillaceae</taxon>
        <taxon>Liquorilactobacillus</taxon>
    </lineage>
</organism>
<evidence type="ECO:0000256" key="9">
    <source>
        <dbReference type="HAMAP-Rule" id="MF_00210"/>
    </source>
</evidence>
<dbReference type="GO" id="GO:0009073">
    <property type="term" value="P:aromatic amino acid family biosynthetic process"/>
    <property type="evidence" value="ECO:0007669"/>
    <property type="project" value="UniProtKB-KW"/>
</dbReference>
<accession>A0A0R1MN48</accession>
<feature type="binding site" evidence="9">
    <location>
        <position position="317"/>
    </location>
    <ligand>
        <name>3-phosphoshikimate</name>
        <dbReference type="ChEBI" id="CHEBI:145989"/>
    </ligand>
</feature>
<dbReference type="PROSITE" id="PS00104">
    <property type="entry name" value="EPSP_SYNTHASE_1"/>
    <property type="match status" value="1"/>
</dbReference>
<feature type="binding site" evidence="9">
    <location>
        <position position="168"/>
    </location>
    <ligand>
        <name>3-phosphoshikimate</name>
        <dbReference type="ChEBI" id="CHEBI:145989"/>
    </ligand>
</feature>
<comment type="catalytic activity">
    <reaction evidence="8">
        <text>3-phosphoshikimate + phosphoenolpyruvate = 5-O-(1-carboxyvinyl)-3-phosphoshikimate + phosphate</text>
        <dbReference type="Rhea" id="RHEA:21256"/>
        <dbReference type="ChEBI" id="CHEBI:43474"/>
        <dbReference type="ChEBI" id="CHEBI:57701"/>
        <dbReference type="ChEBI" id="CHEBI:58702"/>
        <dbReference type="ChEBI" id="CHEBI:145989"/>
        <dbReference type="EC" id="2.5.1.19"/>
    </reaction>
    <physiologicalReaction direction="left-to-right" evidence="8">
        <dbReference type="Rhea" id="RHEA:21257"/>
    </physiologicalReaction>
</comment>
<dbReference type="InterPro" id="IPR023193">
    <property type="entry name" value="EPSP_synthase_CS"/>
</dbReference>
<feature type="active site" description="Proton acceptor" evidence="9">
    <location>
        <position position="317"/>
    </location>
</feature>
<comment type="pathway">
    <text evidence="2 9">Metabolic intermediate biosynthesis; chorismate biosynthesis; chorismate from D-erythrose 4-phosphate and phosphoenolpyruvate: step 6/7.</text>
</comment>
<proteinExistence type="inferred from homology"/>
<dbReference type="PATRIC" id="fig|1423759.3.peg.385"/>
<dbReference type="Proteomes" id="UP000051448">
    <property type="component" value="Unassembled WGS sequence"/>
</dbReference>
<keyword evidence="7 9" id="KW-0057">Aromatic amino acid biosynthesis</keyword>
<dbReference type="NCBIfam" id="TIGR01356">
    <property type="entry name" value="aroA"/>
    <property type="match status" value="1"/>
</dbReference>
<evidence type="ECO:0000256" key="4">
    <source>
        <dbReference type="ARBA" id="ARBA00022490"/>
    </source>
</evidence>
<evidence type="ECO:0000256" key="7">
    <source>
        <dbReference type="ARBA" id="ARBA00023141"/>
    </source>
</evidence>
<dbReference type="InterPro" id="IPR013792">
    <property type="entry name" value="RNA3'P_cycl/enolpyr_Trfase_a/b"/>
</dbReference>
<evidence type="ECO:0000256" key="2">
    <source>
        <dbReference type="ARBA" id="ARBA00004811"/>
    </source>
</evidence>
<feature type="binding site" evidence="9">
    <location>
        <position position="96"/>
    </location>
    <ligand>
        <name>phosphoenolpyruvate</name>
        <dbReference type="ChEBI" id="CHEBI:58702"/>
    </ligand>
</feature>
<dbReference type="AlphaFoldDB" id="A0A0R1MN48"/>
<gene>
    <name evidence="9" type="primary">aroA</name>
    <name evidence="11" type="ORF">FC92_GL000359</name>
</gene>
<dbReference type="InterPro" id="IPR036968">
    <property type="entry name" value="Enolpyruvate_Tfrase_sf"/>
</dbReference>
<reference evidence="11 12" key="1">
    <citation type="journal article" date="2015" name="Genome Announc.">
        <title>Expanding the biotechnology potential of lactobacilli through comparative genomics of 213 strains and associated genera.</title>
        <authorList>
            <person name="Sun Z."/>
            <person name="Harris H.M."/>
            <person name="McCann A."/>
            <person name="Guo C."/>
            <person name="Argimon S."/>
            <person name="Zhang W."/>
            <person name="Yang X."/>
            <person name="Jeffery I.B."/>
            <person name="Cooney J.C."/>
            <person name="Kagawa T.F."/>
            <person name="Liu W."/>
            <person name="Song Y."/>
            <person name="Salvetti E."/>
            <person name="Wrobel A."/>
            <person name="Rasinkangas P."/>
            <person name="Parkhill J."/>
            <person name="Rea M.C."/>
            <person name="O'Sullivan O."/>
            <person name="Ritari J."/>
            <person name="Douillard F.P."/>
            <person name="Paul Ross R."/>
            <person name="Yang R."/>
            <person name="Briner A.E."/>
            <person name="Felis G.E."/>
            <person name="de Vos W.M."/>
            <person name="Barrangou R."/>
            <person name="Klaenhammer T.R."/>
            <person name="Caufield P.W."/>
            <person name="Cui Y."/>
            <person name="Zhang H."/>
            <person name="O'Toole P.W."/>
        </authorList>
    </citation>
    <scope>NUCLEOTIDE SEQUENCE [LARGE SCALE GENOMIC DNA]</scope>
    <source>
        <strain evidence="11 12">DSM 19519</strain>
    </source>
</reference>
<dbReference type="PROSITE" id="PS00885">
    <property type="entry name" value="EPSP_SYNTHASE_2"/>
    <property type="match status" value="1"/>
</dbReference>
<dbReference type="CDD" id="cd01556">
    <property type="entry name" value="EPSP_synthase"/>
    <property type="match status" value="1"/>
</dbReference>
<evidence type="ECO:0000256" key="5">
    <source>
        <dbReference type="ARBA" id="ARBA00022605"/>
    </source>
</evidence>
<evidence type="ECO:0000256" key="3">
    <source>
        <dbReference type="ARBA" id="ARBA00009948"/>
    </source>
</evidence>
<dbReference type="Gene3D" id="3.65.10.10">
    <property type="entry name" value="Enolpyruvate transferase domain"/>
    <property type="match status" value="2"/>
</dbReference>
<evidence type="ECO:0000313" key="12">
    <source>
        <dbReference type="Proteomes" id="UP000051448"/>
    </source>
</evidence>
<dbReference type="STRING" id="1423759.FC92_GL000359"/>
<dbReference type="GO" id="GO:0008652">
    <property type="term" value="P:amino acid biosynthetic process"/>
    <property type="evidence" value="ECO:0007669"/>
    <property type="project" value="UniProtKB-KW"/>
</dbReference>
<keyword evidence="5 9" id="KW-0028">Amino-acid biosynthesis</keyword>
<feature type="binding site" evidence="9">
    <location>
        <position position="170"/>
    </location>
    <ligand>
        <name>3-phosphoshikimate</name>
        <dbReference type="ChEBI" id="CHEBI:145989"/>
    </ligand>
</feature>
<feature type="domain" description="Enolpyruvate transferase" evidence="10">
    <location>
        <begin position="11"/>
        <end position="427"/>
    </location>
</feature>
<dbReference type="EC" id="2.5.1.19" evidence="9"/>
<protein>
    <recommendedName>
        <fullName evidence="9">3-phosphoshikimate 1-carboxyvinyltransferase</fullName>
        <ecNumber evidence="9">2.5.1.19</ecNumber>
    </recommendedName>
    <alternativeName>
        <fullName evidence="9">5-enolpyruvylshikimate-3-phosphate synthase</fullName>
        <shortName evidence="9">EPSP synthase</shortName>
        <shortName evidence="9">EPSPS</shortName>
    </alternativeName>
</protein>
<dbReference type="GO" id="GO:0005737">
    <property type="term" value="C:cytoplasm"/>
    <property type="evidence" value="ECO:0007669"/>
    <property type="project" value="UniProtKB-SubCell"/>
</dbReference>
<comment type="caution">
    <text evidence="11">The sequence shown here is derived from an EMBL/GenBank/DDBJ whole genome shotgun (WGS) entry which is preliminary data.</text>
</comment>
<dbReference type="UniPathway" id="UPA00053">
    <property type="reaction ID" value="UER00089"/>
</dbReference>
<sequence>MKKIKLDTLPPKGLHGTVDIPGDKSISHRALMVGAISEGQTTINHFLWSQDCQNTLEALRQLGIKIEANKEQVIVHGKGVRGLEASAQPLEMGNSGTTTRLLMGLLAGTDFTSRLQGDSSLSKRPMKRVAEPLSKMGAQIETTKLGTLPVIVKGSKIHGTKLQLQVASAQVKSAVIFAALQADTPMTVIEKLPTRNHTELMLRKFGADISTEKDQKTINIKPANRLRGQVVNVPGDISSAAFFLVAATIVPNSRITLKNVSLNPTRTGILNVLKRMGANFKILYRENNDESYGDIEISASNLKPVRITGVEIPALIDELPLVALLAACADGKSEIRGAAELRVKETDRISTVTQELSKLGVSVTELPDGMIIHGRKNWKTNTVELDSHGDHRIGMMLAVAALRTDQELYLNDPAAIAVSYPSFFEDLKSLLNVRK</sequence>
<comment type="subunit">
    <text evidence="9">Monomer.</text>
</comment>
<feature type="binding site" evidence="9">
    <location>
        <position position="25"/>
    </location>
    <ligand>
        <name>3-phosphoshikimate</name>
        <dbReference type="ChEBI" id="CHEBI:145989"/>
    </ligand>
</feature>